<sequence>MAPKAAAEKKPTATEKARAKKKPKVEKKLPKDASVAGADKKEEEAQEIGGDLQDLHIQGLFFLVRSRLFGARQRDALREMDRGREPSGELAGERRWRSRVCIRFGEGV</sequence>
<name>A0ACB9CPE9_ARCLA</name>
<evidence type="ECO:0000313" key="2">
    <source>
        <dbReference type="Proteomes" id="UP001055879"/>
    </source>
</evidence>
<accession>A0ACB9CPE9</accession>
<evidence type="ECO:0000313" key="1">
    <source>
        <dbReference type="EMBL" id="KAI3736179.1"/>
    </source>
</evidence>
<gene>
    <name evidence="1" type="ORF">L6452_15716</name>
</gene>
<protein>
    <submittedName>
        <fullName evidence="1">Uncharacterized protein</fullName>
    </submittedName>
</protein>
<proteinExistence type="predicted"/>
<comment type="caution">
    <text evidence="1">The sequence shown here is derived from an EMBL/GenBank/DDBJ whole genome shotgun (WGS) entry which is preliminary data.</text>
</comment>
<keyword evidence="2" id="KW-1185">Reference proteome</keyword>
<organism evidence="1 2">
    <name type="scientific">Arctium lappa</name>
    <name type="common">Greater burdock</name>
    <name type="synonym">Lappa major</name>
    <dbReference type="NCBI Taxonomy" id="4217"/>
    <lineage>
        <taxon>Eukaryota</taxon>
        <taxon>Viridiplantae</taxon>
        <taxon>Streptophyta</taxon>
        <taxon>Embryophyta</taxon>
        <taxon>Tracheophyta</taxon>
        <taxon>Spermatophyta</taxon>
        <taxon>Magnoliopsida</taxon>
        <taxon>eudicotyledons</taxon>
        <taxon>Gunneridae</taxon>
        <taxon>Pentapetalae</taxon>
        <taxon>asterids</taxon>
        <taxon>campanulids</taxon>
        <taxon>Asterales</taxon>
        <taxon>Asteraceae</taxon>
        <taxon>Carduoideae</taxon>
        <taxon>Cardueae</taxon>
        <taxon>Arctiinae</taxon>
        <taxon>Arctium</taxon>
    </lineage>
</organism>
<dbReference type="Proteomes" id="UP001055879">
    <property type="component" value="Linkage Group LG04"/>
</dbReference>
<reference evidence="1 2" key="2">
    <citation type="journal article" date="2022" name="Mol. Ecol. Resour.">
        <title>The genomes of chicory, endive, great burdock and yacon provide insights into Asteraceae paleo-polyploidization history and plant inulin production.</title>
        <authorList>
            <person name="Fan W."/>
            <person name="Wang S."/>
            <person name="Wang H."/>
            <person name="Wang A."/>
            <person name="Jiang F."/>
            <person name="Liu H."/>
            <person name="Zhao H."/>
            <person name="Xu D."/>
            <person name="Zhang Y."/>
        </authorList>
    </citation>
    <scope>NUCLEOTIDE SEQUENCE [LARGE SCALE GENOMIC DNA]</scope>
    <source>
        <strain evidence="2">cv. Niubang</strain>
    </source>
</reference>
<dbReference type="EMBL" id="CM042050">
    <property type="protein sequence ID" value="KAI3736179.1"/>
    <property type="molecule type" value="Genomic_DNA"/>
</dbReference>
<reference evidence="2" key="1">
    <citation type="journal article" date="2022" name="Mol. Ecol. Resour.">
        <title>The genomes of chicory, endive, great burdock and yacon provide insights into Asteraceae palaeo-polyploidization history and plant inulin production.</title>
        <authorList>
            <person name="Fan W."/>
            <person name="Wang S."/>
            <person name="Wang H."/>
            <person name="Wang A."/>
            <person name="Jiang F."/>
            <person name="Liu H."/>
            <person name="Zhao H."/>
            <person name="Xu D."/>
            <person name="Zhang Y."/>
        </authorList>
    </citation>
    <scope>NUCLEOTIDE SEQUENCE [LARGE SCALE GENOMIC DNA]</scope>
    <source>
        <strain evidence="2">cv. Niubang</strain>
    </source>
</reference>